<dbReference type="EMBL" id="LFYR01001470">
    <property type="protein sequence ID" value="KMZ61558.1"/>
    <property type="molecule type" value="Genomic_DNA"/>
</dbReference>
<reference evidence="2" key="1">
    <citation type="journal article" date="2016" name="Nature">
        <title>The genome of the seagrass Zostera marina reveals angiosperm adaptation to the sea.</title>
        <authorList>
            <person name="Olsen J.L."/>
            <person name="Rouze P."/>
            <person name="Verhelst B."/>
            <person name="Lin Y.-C."/>
            <person name="Bayer T."/>
            <person name="Collen J."/>
            <person name="Dattolo E."/>
            <person name="De Paoli E."/>
            <person name="Dittami S."/>
            <person name="Maumus F."/>
            <person name="Michel G."/>
            <person name="Kersting A."/>
            <person name="Lauritano C."/>
            <person name="Lohaus R."/>
            <person name="Toepel M."/>
            <person name="Tonon T."/>
            <person name="Vanneste K."/>
            <person name="Amirebrahimi M."/>
            <person name="Brakel J."/>
            <person name="Bostroem C."/>
            <person name="Chovatia M."/>
            <person name="Grimwood J."/>
            <person name="Jenkins J.W."/>
            <person name="Jueterbock A."/>
            <person name="Mraz A."/>
            <person name="Stam W.T."/>
            <person name="Tice H."/>
            <person name="Bornberg-Bauer E."/>
            <person name="Green P.J."/>
            <person name="Pearson G.A."/>
            <person name="Procaccini G."/>
            <person name="Duarte C.M."/>
            <person name="Schmutz J."/>
            <person name="Reusch T.B.H."/>
            <person name="Van de Peer Y."/>
        </authorList>
    </citation>
    <scope>NUCLEOTIDE SEQUENCE [LARGE SCALE GENOMIC DNA]</scope>
    <source>
        <strain evidence="2">cv. Finnish</strain>
    </source>
</reference>
<evidence type="ECO:0000313" key="2">
    <source>
        <dbReference type="Proteomes" id="UP000036987"/>
    </source>
</evidence>
<evidence type="ECO:0000313" key="1">
    <source>
        <dbReference type="EMBL" id="KMZ61558.1"/>
    </source>
</evidence>
<gene>
    <name evidence="1" type="ORF">ZOSMA_51G00480</name>
</gene>
<keyword evidence="2" id="KW-1185">Reference proteome</keyword>
<sequence>MVQLLGKLKRFFGNYQVLQLSLSSNRKFDVYEKLFSL</sequence>
<dbReference type="AlphaFoldDB" id="A0A0K9NXY3"/>
<name>A0A0K9NXY3_ZOSMR</name>
<comment type="caution">
    <text evidence="1">The sequence shown here is derived from an EMBL/GenBank/DDBJ whole genome shotgun (WGS) entry which is preliminary data.</text>
</comment>
<organism evidence="1 2">
    <name type="scientific">Zostera marina</name>
    <name type="common">Eelgrass</name>
    <dbReference type="NCBI Taxonomy" id="29655"/>
    <lineage>
        <taxon>Eukaryota</taxon>
        <taxon>Viridiplantae</taxon>
        <taxon>Streptophyta</taxon>
        <taxon>Embryophyta</taxon>
        <taxon>Tracheophyta</taxon>
        <taxon>Spermatophyta</taxon>
        <taxon>Magnoliopsida</taxon>
        <taxon>Liliopsida</taxon>
        <taxon>Zosteraceae</taxon>
        <taxon>Zostera</taxon>
    </lineage>
</organism>
<proteinExistence type="predicted"/>
<dbReference type="Proteomes" id="UP000036987">
    <property type="component" value="Unassembled WGS sequence"/>
</dbReference>
<protein>
    <submittedName>
        <fullName evidence="1">Uncharacterized protein</fullName>
    </submittedName>
</protein>
<accession>A0A0K9NXY3</accession>